<evidence type="ECO:0000256" key="3">
    <source>
        <dbReference type="ARBA" id="ARBA00022989"/>
    </source>
</evidence>
<evidence type="ECO:0000259" key="7">
    <source>
        <dbReference type="Pfam" id="PF09851"/>
    </source>
</evidence>
<evidence type="ECO:0000256" key="2">
    <source>
        <dbReference type="ARBA" id="ARBA00022692"/>
    </source>
</evidence>
<dbReference type="RefSeq" id="WP_172359026.1">
    <property type="nucleotide sequence ID" value="NZ_CP053661.1"/>
</dbReference>
<keyword evidence="9" id="KW-1185">Reference proteome</keyword>
<organism evidence="8 9">
    <name type="scientific">Thermoleptolyngbya sichuanensis A183</name>
    <dbReference type="NCBI Taxonomy" id="2737172"/>
    <lineage>
        <taxon>Bacteria</taxon>
        <taxon>Bacillati</taxon>
        <taxon>Cyanobacteriota</taxon>
        <taxon>Cyanophyceae</taxon>
        <taxon>Oculatellales</taxon>
        <taxon>Oculatellaceae</taxon>
        <taxon>Thermoleptolyngbya</taxon>
        <taxon>Thermoleptolyngbya sichuanensis</taxon>
    </lineage>
</organism>
<dbReference type="Proteomes" id="UP000505210">
    <property type="component" value="Chromosome"/>
</dbReference>
<dbReference type="InterPro" id="IPR007829">
    <property type="entry name" value="TM2"/>
</dbReference>
<dbReference type="Pfam" id="PF05154">
    <property type="entry name" value="TM2"/>
    <property type="match status" value="1"/>
</dbReference>
<feature type="domain" description="TM2" evidence="6">
    <location>
        <begin position="9"/>
        <end position="59"/>
    </location>
</feature>
<reference evidence="8 9" key="1">
    <citation type="submission" date="2020-05" db="EMBL/GenBank/DDBJ databases">
        <title>Complete genome sequence of of a novel Thermoleptolyngbya strain isolated from hot springs of Ganzi, Sichuan China.</title>
        <authorList>
            <person name="Tang J."/>
            <person name="Daroch M."/>
            <person name="Li L."/>
            <person name="Waleron K."/>
            <person name="Waleron M."/>
            <person name="Waleron M."/>
        </authorList>
    </citation>
    <scope>NUCLEOTIDE SEQUENCE [LARGE SCALE GENOMIC DNA]</scope>
    <source>
        <strain evidence="8 9">PKUAC-SCTA183</strain>
    </source>
</reference>
<proteinExistence type="predicted"/>
<sequence length="129" mass="14404">MLSQTYPSRNRRTAILLALAGVVVPGLHKFYLGQRGWGIAYLLFFWSGIPRIASLFEGIWFLVQGQTAFDAAFNGGSALPPQPAAPRIDPAQVGAIADALRQLDMLRQDGLISEYEFEQKRRRLLDQID</sequence>
<feature type="transmembrane region" description="Helical" evidence="5">
    <location>
        <begin position="39"/>
        <end position="63"/>
    </location>
</feature>
<comment type="subcellular location">
    <subcellularLocation>
        <location evidence="1">Membrane</location>
        <topology evidence="1">Multi-pass membrane protein</topology>
    </subcellularLocation>
</comment>
<dbReference type="AlphaFoldDB" id="A0A6M8BJB3"/>
<evidence type="ECO:0000313" key="9">
    <source>
        <dbReference type="Proteomes" id="UP000505210"/>
    </source>
</evidence>
<evidence type="ECO:0000313" key="8">
    <source>
        <dbReference type="EMBL" id="QKD85037.1"/>
    </source>
</evidence>
<evidence type="ECO:0000256" key="1">
    <source>
        <dbReference type="ARBA" id="ARBA00004141"/>
    </source>
</evidence>
<gene>
    <name evidence="8" type="ORF">HPC62_17975</name>
</gene>
<keyword evidence="3 5" id="KW-1133">Transmembrane helix</keyword>
<dbReference type="Pfam" id="PF09851">
    <property type="entry name" value="SHOCT"/>
    <property type="match status" value="1"/>
</dbReference>
<evidence type="ECO:0000256" key="4">
    <source>
        <dbReference type="ARBA" id="ARBA00023136"/>
    </source>
</evidence>
<dbReference type="EMBL" id="CP053661">
    <property type="protein sequence ID" value="QKD85037.1"/>
    <property type="molecule type" value="Genomic_DNA"/>
</dbReference>
<accession>A0A6M8BJB3</accession>
<feature type="domain" description="SHOCT" evidence="7">
    <location>
        <begin position="98"/>
        <end position="125"/>
    </location>
</feature>
<evidence type="ECO:0000259" key="6">
    <source>
        <dbReference type="Pfam" id="PF05154"/>
    </source>
</evidence>
<evidence type="ECO:0000256" key="5">
    <source>
        <dbReference type="SAM" id="Phobius"/>
    </source>
</evidence>
<keyword evidence="4 5" id="KW-0472">Membrane</keyword>
<dbReference type="InterPro" id="IPR018649">
    <property type="entry name" value="SHOCT"/>
</dbReference>
<keyword evidence="2 5" id="KW-0812">Transmembrane</keyword>
<dbReference type="KEGG" id="theu:HPC62_17975"/>
<name>A0A6M8BJB3_9CYAN</name>
<protein>
    <submittedName>
        <fullName evidence="8">NINE protein</fullName>
    </submittedName>
</protein>
<dbReference type="GO" id="GO:0016020">
    <property type="term" value="C:membrane"/>
    <property type="evidence" value="ECO:0007669"/>
    <property type="project" value="UniProtKB-SubCell"/>
</dbReference>